<dbReference type="Pfam" id="PF02826">
    <property type="entry name" value="2-Hacid_dh_C"/>
    <property type="match status" value="1"/>
</dbReference>
<dbReference type="GO" id="GO:0016618">
    <property type="term" value="F:hydroxypyruvate reductase [NAD(P)H] activity"/>
    <property type="evidence" value="ECO:0007669"/>
    <property type="project" value="TreeGrafter"/>
</dbReference>
<dbReference type="InterPro" id="IPR006139">
    <property type="entry name" value="D-isomer_2_OHA_DH_cat_dom"/>
</dbReference>
<dbReference type="GO" id="GO:0051287">
    <property type="term" value="F:NAD binding"/>
    <property type="evidence" value="ECO:0007669"/>
    <property type="project" value="InterPro"/>
</dbReference>
<evidence type="ECO:0000259" key="6">
    <source>
        <dbReference type="Pfam" id="PF02826"/>
    </source>
</evidence>
<reference evidence="7 8" key="1">
    <citation type="submission" date="2020-01" db="EMBL/GenBank/DDBJ databases">
        <title>Genome sequencing of strain KACC 21507.</title>
        <authorList>
            <person name="Heo J."/>
            <person name="Kim S.-J."/>
            <person name="Kim J.-S."/>
            <person name="Hong S.-B."/>
            <person name="Kwon S.-W."/>
        </authorList>
    </citation>
    <scope>NUCLEOTIDE SEQUENCE [LARGE SCALE GENOMIC DNA]</scope>
    <source>
        <strain evidence="7 8">KACC 21507</strain>
    </source>
</reference>
<dbReference type="Proteomes" id="UP000463975">
    <property type="component" value="Chromosome"/>
</dbReference>
<dbReference type="PANTHER" id="PTHR10996:SF178">
    <property type="entry name" value="2-HYDROXYACID DEHYDROGENASE YGL185C-RELATED"/>
    <property type="match status" value="1"/>
</dbReference>
<dbReference type="SUPFAM" id="SSF52283">
    <property type="entry name" value="Formate/glycerate dehydrogenase catalytic domain-like"/>
    <property type="match status" value="1"/>
</dbReference>
<evidence type="ECO:0000256" key="1">
    <source>
        <dbReference type="ARBA" id="ARBA00022857"/>
    </source>
</evidence>
<comment type="similarity">
    <text evidence="4">Belongs to the D-isomer specific 2-hydroxyacid dehydrogenase family.</text>
</comment>
<dbReference type="GO" id="GO:0030267">
    <property type="term" value="F:glyoxylate reductase (NADPH) activity"/>
    <property type="evidence" value="ECO:0007669"/>
    <property type="project" value="TreeGrafter"/>
</dbReference>
<organism evidence="7 8">
    <name type="scientific">Aristophania vespae</name>
    <dbReference type="NCBI Taxonomy" id="2697033"/>
    <lineage>
        <taxon>Bacteria</taxon>
        <taxon>Pseudomonadati</taxon>
        <taxon>Pseudomonadota</taxon>
        <taxon>Alphaproteobacteria</taxon>
        <taxon>Acetobacterales</taxon>
        <taxon>Acetobacteraceae</taxon>
        <taxon>Aristophania</taxon>
    </lineage>
</organism>
<dbReference type="EMBL" id="CP047652">
    <property type="protein sequence ID" value="QHI96418.1"/>
    <property type="molecule type" value="Genomic_DNA"/>
</dbReference>
<dbReference type="SUPFAM" id="SSF51735">
    <property type="entry name" value="NAD(P)-binding Rossmann-fold domains"/>
    <property type="match status" value="1"/>
</dbReference>
<keyword evidence="8" id="KW-1185">Reference proteome</keyword>
<dbReference type="PANTHER" id="PTHR10996">
    <property type="entry name" value="2-HYDROXYACID DEHYDROGENASE-RELATED"/>
    <property type="match status" value="1"/>
</dbReference>
<evidence type="ECO:0000259" key="5">
    <source>
        <dbReference type="Pfam" id="PF00389"/>
    </source>
</evidence>
<dbReference type="GO" id="GO:0005829">
    <property type="term" value="C:cytosol"/>
    <property type="evidence" value="ECO:0007669"/>
    <property type="project" value="TreeGrafter"/>
</dbReference>
<dbReference type="InterPro" id="IPR050223">
    <property type="entry name" value="D-isomer_2-hydroxyacid_DH"/>
</dbReference>
<protein>
    <submittedName>
        <fullName evidence="7">2-hydroxyacid dehydrogenase</fullName>
    </submittedName>
</protein>
<dbReference type="Pfam" id="PF00389">
    <property type="entry name" value="2-Hacid_dh"/>
    <property type="match status" value="1"/>
</dbReference>
<name>A0A6P1NG48_9PROT</name>
<keyword evidence="2 4" id="KW-0560">Oxidoreductase</keyword>
<evidence type="ECO:0000256" key="3">
    <source>
        <dbReference type="ARBA" id="ARBA00023027"/>
    </source>
</evidence>
<feature type="domain" description="D-isomer specific 2-hydroxyacid dehydrogenase catalytic" evidence="5">
    <location>
        <begin position="4"/>
        <end position="305"/>
    </location>
</feature>
<keyword evidence="1" id="KW-0521">NADP</keyword>
<evidence type="ECO:0000256" key="4">
    <source>
        <dbReference type="RuleBase" id="RU003719"/>
    </source>
</evidence>
<dbReference type="InterPro" id="IPR006140">
    <property type="entry name" value="D-isomer_DH_NAD-bd"/>
</dbReference>
<evidence type="ECO:0000313" key="8">
    <source>
        <dbReference type="Proteomes" id="UP000463975"/>
    </source>
</evidence>
<proteinExistence type="inferred from homology"/>
<dbReference type="CDD" id="cd12156">
    <property type="entry name" value="HPPR"/>
    <property type="match status" value="1"/>
</dbReference>
<evidence type="ECO:0000256" key="2">
    <source>
        <dbReference type="ARBA" id="ARBA00023002"/>
    </source>
</evidence>
<dbReference type="FunFam" id="3.40.50.720:FF:000213">
    <property type="entry name" value="Putative 2-hydroxyacid dehydrogenase"/>
    <property type="match status" value="1"/>
</dbReference>
<dbReference type="InterPro" id="IPR036291">
    <property type="entry name" value="NAD(P)-bd_dom_sf"/>
</dbReference>
<accession>A0A6P1NG48</accession>
<dbReference type="Gene3D" id="3.40.50.720">
    <property type="entry name" value="NAD(P)-binding Rossmann-like Domain"/>
    <property type="match status" value="2"/>
</dbReference>
<feature type="domain" description="D-isomer specific 2-hydroxyacid dehydrogenase NAD-binding" evidence="6">
    <location>
        <begin position="103"/>
        <end position="276"/>
    </location>
</feature>
<dbReference type="AlphaFoldDB" id="A0A6P1NG48"/>
<dbReference type="KEGG" id="bomb:GT348_06435"/>
<sequence length="308" mass="33838">MDLLVLDDVKDSILETLKSHFIVHIYKDEESLKPIASKIRAVATTGGMGMMRPDLMASLPNLEIISVNGVGTDRINLEEAAKRNIAITIATNVSTNDVADTAMMLLLNLKRHFRFNEDYLYEGKWSREGYPPLAHSLEKCRLGVVGFGHIGQAIARRATASEMEVAYYNRRPRSETSYKYIPDLIELASWSDILVLAVPGCAETDKMIDASILKALGPQGVLINIARGSVVDEEALIKALENGTIAGAGLDVFCNEPHINPAFLKLKNVTLQPHQGSATEETRQNLGQNMIDNLLAHFSGKKLLTPLT</sequence>
<evidence type="ECO:0000313" key="7">
    <source>
        <dbReference type="EMBL" id="QHI96418.1"/>
    </source>
</evidence>
<gene>
    <name evidence="7" type="ORF">GT348_06435</name>
</gene>
<keyword evidence="3" id="KW-0520">NAD</keyword>